<comment type="caution">
    <text evidence="4">The sequence shown here is derived from an EMBL/GenBank/DDBJ whole genome shotgun (WGS) entry which is preliminary data.</text>
</comment>
<dbReference type="Gene3D" id="1.10.10.10">
    <property type="entry name" value="Winged helix-like DNA-binding domain superfamily/Winged helix DNA-binding domain"/>
    <property type="match status" value="1"/>
</dbReference>
<dbReference type="InterPro" id="IPR013783">
    <property type="entry name" value="Ig-like_fold"/>
</dbReference>
<organism evidence="4 5">
    <name type="scientific">Gaetbulibacter aestuarii</name>
    <dbReference type="NCBI Taxonomy" id="1502358"/>
    <lineage>
        <taxon>Bacteria</taxon>
        <taxon>Pseudomonadati</taxon>
        <taxon>Bacteroidota</taxon>
        <taxon>Flavobacteriia</taxon>
        <taxon>Flavobacteriales</taxon>
        <taxon>Flavobacteriaceae</taxon>
        <taxon>Gaetbulibacter</taxon>
    </lineage>
</organism>
<evidence type="ECO:0000256" key="1">
    <source>
        <dbReference type="SAM" id="Coils"/>
    </source>
</evidence>
<protein>
    <submittedName>
        <fullName evidence="4">Triple tyrosine motif-containing protein</fullName>
    </submittedName>
</protein>
<feature type="domain" description="HTH luxR-type" evidence="3">
    <location>
        <begin position="873"/>
        <end position="930"/>
    </location>
</feature>
<dbReference type="SMART" id="SM00421">
    <property type="entry name" value="HTH_LUXR"/>
    <property type="match status" value="1"/>
</dbReference>
<dbReference type="InterPro" id="IPR000792">
    <property type="entry name" value="Tscrpt_reg_LuxR_C"/>
</dbReference>
<reference evidence="4 5" key="1">
    <citation type="submission" date="2024-02" db="EMBL/GenBank/DDBJ databases">
        <title>A Gaetbulibacter species isolated from tidal flats and genomic insights of their niches.</title>
        <authorList>
            <person name="Ye Y."/>
        </authorList>
    </citation>
    <scope>NUCLEOTIDE SEQUENCE [LARGE SCALE GENOMIC DNA]</scope>
    <source>
        <strain evidence="4 5">KYW382</strain>
    </source>
</reference>
<keyword evidence="2" id="KW-0812">Transmembrane</keyword>
<evidence type="ECO:0000259" key="3">
    <source>
        <dbReference type="SMART" id="SM00421"/>
    </source>
</evidence>
<keyword evidence="2" id="KW-1133">Transmembrane helix</keyword>
<dbReference type="Gene3D" id="2.60.40.10">
    <property type="entry name" value="Immunoglobulins"/>
    <property type="match status" value="1"/>
</dbReference>
<dbReference type="Proteomes" id="UP001610100">
    <property type="component" value="Unassembled WGS sequence"/>
</dbReference>
<dbReference type="SUPFAM" id="SSF46894">
    <property type="entry name" value="C-terminal effector domain of the bipartite response regulators"/>
    <property type="match status" value="1"/>
</dbReference>
<feature type="coiled-coil region" evidence="1">
    <location>
        <begin position="760"/>
        <end position="796"/>
    </location>
</feature>
<dbReference type="Pfam" id="PF07495">
    <property type="entry name" value="Y_Y_Y"/>
    <property type="match status" value="1"/>
</dbReference>
<dbReference type="RefSeq" id="WP_344739984.1">
    <property type="nucleotide sequence ID" value="NZ_BAABAY010000001.1"/>
</dbReference>
<dbReference type="InterPro" id="IPR016032">
    <property type="entry name" value="Sig_transdc_resp-reg_C-effctor"/>
</dbReference>
<proteinExistence type="predicted"/>
<keyword evidence="1" id="KW-0175">Coiled coil</keyword>
<name>A0ABW7MWN0_9FLAO</name>
<evidence type="ECO:0000256" key="2">
    <source>
        <dbReference type="SAM" id="Phobius"/>
    </source>
</evidence>
<dbReference type="InterPro" id="IPR036388">
    <property type="entry name" value="WH-like_DNA-bd_sf"/>
</dbReference>
<dbReference type="InterPro" id="IPR015943">
    <property type="entry name" value="WD40/YVTN_repeat-like_dom_sf"/>
</dbReference>
<dbReference type="Gene3D" id="2.130.10.10">
    <property type="entry name" value="YVTN repeat-like/Quinoprotein amine dehydrogenase"/>
    <property type="match status" value="2"/>
</dbReference>
<gene>
    <name evidence="4" type="ORF">V8G58_04045</name>
</gene>
<dbReference type="SUPFAM" id="SSF69304">
    <property type="entry name" value="Tricorn protease N-terminal domain"/>
    <property type="match status" value="1"/>
</dbReference>
<evidence type="ECO:0000313" key="4">
    <source>
        <dbReference type="EMBL" id="MFH6771095.1"/>
    </source>
</evidence>
<accession>A0ABW7MWN0</accession>
<sequence length="933" mass="108529">MKHPWFLLYFIFFSTFISLAQELPPIAIYQPKEYNAENQNWSISQSKDHYIYVANNSGLLEFNGARWKLYPSPSGIMRSVHVIDNLIYTGCYREFGYWKENNLGTLDYHSISDELNINFFEDEEFWNIIAVDGYILFQSFKSIYIYDKDKNTCSRITSDANIYKVFKVDVDIYFQKERNGLYRIDNGEPQLVSDHPILKENLLVNIYKEKKTLLIETENNGFYCLKEDGLNKWEVSANNTLNEVSVYRSTKLQDGSYILGTRSNGIIHLSASGDILRRIDTETGLSNNTIHYIFEDDKSNIWLALDNGINCINMNSPFSLFTENEGKLGTVYTSMIYDNILYLGTNQGLFYRKLDANNNNFNLIKNTQGPVWNLKVINNTLFCCHDTGTFIIKENKATLALQARGSWDIKPIPDHPKLFLQGNYSGLYIIENGVTGWNIRNKIANFDISSRFFEIQNNTIFMSHENKGVFKITVNPELTEAVETKIDTAVGKSLKSCIVKYNGSILYSDRSGVFKYHSLNDKFEKDTILSKLYTPGNYLSGKLILDKEHDMLWNFSENNLNYVTTGKFAKTPKINRIPISGTLPKGLTGYENITWLYQDHYLIGTSSGYVVLDLNKLNRKDYKININSIINHAIADSTILVDKTADKTFAYKYNNITFEYNVPEFNKFLDVAYQYKLEGLYSQWSDWSDTPTITFQNLPFGDYQFLVRAKIGNNLSQNTASYTFTIARPWYVSKTMIIVYVLLVVLFSILMHNIYKHYYKKQRERLLEKTTRELELKELENKQQLMRFNNEKLRQDIENKNRELGISTMSLIKKNEFLNNIKKELEGIDNVRDLKKINRIIDRNLSDSDDWKLFEEAFNNADKDFLKKIKSLHPELTSNDLRLCAYLRLNLSSKEIAPLLNISPRSVEVKRYRLRKKLNLEHNSSLSDYILEI</sequence>
<dbReference type="EMBL" id="JBAWKB010000001">
    <property type="protein sequence ID" value="MFH6771095.1"/>
    <property type="molecule type" value="Genomic_DNA"/>
</dbReference>
<keyword evidence="2" id="KW-0472">Membrane</keyword>
<feature type="transmembrane region" description="Helical" evidence="2">
    <location>
        <begin position="737"/>
        <end position="755"/>
    </location>
</feature>
<evidence type="ECO:0000313" key="5">
    <source>
        <dbReference type="Proteomes" id="UP001610100"/>
    </source>
</evidence>
<keyword evidence="5" id="KW-1185">Reference proteome</keyword>
<dbReference type="InterPro" id="IPR011123">
    <property type="entry name" value="Y_Y_Y"/>
</dbReference>